<evidence type="ECO:0000313" key="2">
    <source>
        <dbReference type="Proteomes" id="UP000578091"/>
    </source>
</evidence>
<proteinExistence type="predicted"/>
<reference evidence="1 2" key="1">
    <citation type="submission" date="2020-07" db="EMBL/GenBank/DDBJ databases">
        <title>Luteimonas sp. SJ-92.</title>
        <authorList>
            <person name="Huang X.-X."/>
            <person name="Xu L."/>
            <person name="Sun J.-Q."/>
        </authorList>
    </citation>
    <scope>NUCLEOTIDE SEQUENCE [LARGE SCALE GENOMIC DNA]</scope>
    <source>
        <strain evidence="1 2">SJ-92</strain>
    </source>
</reference>
<dbReference type="RefSeq" id="WP_180677912.1">
    <property type="nucleotide sequence ID" value="NZ_JACCKA010000048.1"/>
</dbReference>
<dbReference type="AlphaFoldDB" id="A0A853JB87"/>
<dbReference type="EMBL" id="JACCKA010000048">
    <property type="protein sequence ID" value="NZA26115.1"/>
    <property type="molecule type" value="Genomic_DNA"/>
</dbReference>
<dbReference type="Proteomes" id="UP000578091">
    <property type="component" value="Unassembled WGS sequence"/>
</dbReference>
<name>A0A853JB87_9GAMM</name>
<gene>
    <name evidence="1" type="ORF">H0E84_06930</name>
</gene>
<protein>
    <recommendedName>
        <fullName evidence="3">DUF3568 family protein</fullName>
    </recommendedName>
</protein>
<evidence type="ECO:0008006" key="3">
    <source>
        <dbReference type="Google" id="ProtNLM"/>
    </source>
</evidence>
<accession>A0A853JB87</accession>
<sequence>MQTINTVSSNMAYRTERGGLHWIKLIVFSVIAMALSSCQASSFLPSRALEIDLQVANKSVEDVAVEAEAYLQEQGLRRMGKGGYDEIHGTENTVGYESKDGAIIISISVDREMRVPIRISSTAENFPPEADALFEGLKVRMNNRWPNSTQETTN</sequence>
<organism evidence="1 2">
    <name type="scientific">Luteimonas salinisoli</name>
    <dbReference type="NCBI Taxonomy" id="2752307"/>
    <lineage>
        <taxon>Bacteria</taxon>
        <taxon>Pseudomonadati</taxon>
        <taxon>Pseudomonadota</taxon>
        <taxon>Gammaproteobacteria</taxon>
        <taxon>Lysobacterales</taxon>
        <taxon>Lysobacteraceae</taxon>
        <taxon>Luteimonas</taxon>
    </lineage>
</organism>
<evidence type="ECO:0000313" key="1">
    <source>
        <dbReference type="EMBL" id="NZA26115.1"/>
    </source>
</evidence>
<keyword evidence="2" id="KW-1185">Reference proteome</keyword>
<comment type="caution">
    <text evidence="1">The sequence shown here is derived from an EMBL/GenBank/DDBJ whole genome shotgun (WGS) entry which is preliminary data.</text>
</comment>